<dbReference type="GO" id="GO:0005886">
    <property type="term" value="C:plasma membrane"/>
    <property type="evidence" value="ECO:0007669"/>
    <property type="project" value="UniProtKB-SubCell"/>
</dbReference>
<dbReference type="GO" id="GO:0016682">
    <property type="term" value="F:oxidoreductase activity, acting on diphenols and related substances as donors, oxygen as acceptor"/>
    <property type="evidence" value="ECO:0007669"/>
    <property type="project" value="TreeGrafter"/>
</dbReference>
<evidence type="ECO:0000313" key="14">
    <source>
        <dbReference type="Proteomes" id="UP000606463"/>
    </source>
</evidence>
<dbReference type="AlphaFoldDB" id="A0A9D1CGM5"/>
<evidence type="ECO:0000256" key="5">
    <source>
        <dbReference type="ARBA" id="ARBA00022617"/>
    </source>
</evidence>
<evidence type="ECO:0000256" key="1">
    <source>
        <dbReference type="ARBA" id="ARBA00004651"/>
    </source>
</evidence>
<dbReference type="EMBL" id="DQVE01000050">
    <property type="protein sequence ID" value="HIP98678.1"/>
    <property type="molecule type" value="Genomic_DNA"/>
</dbReference>
<feature type="transmembrane region" description="Helical" evidence="12">
    <location>
        <begin position="398"/>
        <end position="418"/>
    </location>
</feature>
<comment type="subcellular location">
    <subcellularLocation>
        <location evidence="1">Cell membrane</location>
        <topology evidence="1">Multi-pass membrane protein</topology>
    </subcellularLocation>
</comment>
<keyword evidence="4" id="KW-1003">Cell membrane</keyword>
<evidence type="ECO:0000256" key="10">
    <source>
        <dbReference type="ARBA" id="ARBA00023004"/>
    </source>
</evidence>
<dbReference type="GO" id="GO:0070069">
    <property type="term" value="C:cytochrome complex"/>
    <property type="evidence" value="ECO:0007669"/>
    <property type="project" value="TreeGrafter"/>
</dbReference>
<evidence type="ECO:0000256" key="11">
    <source>
        <dbReference type="ARBA" id="ARBA00023136"/>
    </source>
</evidence>
<reference evidence="13" key="1">
    <citation type="journal article" date="2020" name="ISME J.">
        <title>Gammaproteobacteria mediating utilization of methyl-, sulfur- and petroleum organic compounds in deep ocean hydrothermal plumes.</title>
        <authorList>
            <person name="Zhou Z."/>
            <person name="Liu Y."/>
            <person name="Pan J."/>
            <person name="Cron B.R."/>
            <person name="Toner B.M."/>
            <person name="Anantharaman K."/>
            <person name="Breier J.A."/>
            <person name="Dick G.J."/>
            <person name="Li M."/>
        </authorList>
    </citation>
    <scope>NUCLEOTIDE SEQUENCE</scope>
    <source>
        <strain evidence="13">SZUA-1501</strain>
    </source>
</reference>
<feature type="transmembrane region" description="Helical" evidence="12">
    <location>
        <begin position="318"/>
        <end position="342"/>
    </location>
</feature>
<evidence type="ECO:0000256" key="7">
    <source>
        <dbReference type="ARBA" id="ARBA00022723"/>
    </source>
</evidence>
<dbReference type="PANTHER" id="PTHR43141:SF5">
    <property type="entry name" value="CYTOCHROME BD-I UBIQUINOL OXIDASE SUBUNIT 2"/>
    <property type="match status" value="1"/>
</dbReference>
<protein>
    <submittedName>
        <fullName evidence="13">Cytochrome d ubiquinol oxidase subunit II</fullName>
    </submittedName>
</protein>
<evidence type="ECO:0000256" key="4">
    <source>
        <dbReference type="ARBA" id="ARBA00022475"/>
    </source>
</evidence>
<evidence type="ECO:0000256" key="12">
    <source>
        <dbReference type="SAM" id="Phobius"/>
    </source>
</evidence>
<evidence type="ECO:0000313" key="13">
    <source>
        <dbReference type="EMBL" id="HIP98678.1"/>
    </source>
</evidence>
<feature type="transmembrane region" description="Helical" evidence="12">
    <location>
        <begin position="210"/>
        <end position="229"/>
    </location>
</feature>
<dbReference type="InterPro" id="IPR003317">
    <property type="entry name" value="Cyt-d_oxidase_su2"/>
</dbReference>
<dbReference type="GO" id="GO:0019646">
    <property type="term" value="P:aerobic electron transport chain"/>
    <property type="evidence" value="ECO:0007669"/>
    <property type="project" value="TreeGrafter"/>
</dbReference>
<accession>A0A9D1CGM5</accession>
<comment type="caution">
    <text evidence="13">The sequence shown here is derived from an EMBL/GenBank/DDBJ whole genome shotgun (WGS) entry which is preliminary data.</text>
</comment>
<dbReference type="GO" id="GO:0046872">
    <property type="term" value="F:metal ion binding"/>
    <property type="evidence" value="ECO:0007669"/>
    <property type="project" value="UniProtKB-KW"/>
</dbReference>
<dbReference type="Proteomes" id="UP000606463">
    <property type="component" value="Unassembled WGS sequence"/>
</dbReference>
<evidence type="ECO:0000256" key="3">
    <source>
        <dbReference type="ARBA" id="ARBA00022448"/>
    </source>
</evidence>
<evidence type="ECO:0000256" key="6">
    <source>
        <dbReference type="ARBA" id="ARBA00022692"/>
    </source>
</evidence>
<dbReference type="PANTHER" id="PTHR43141">
    <property type="entry name" value="CYTOCHROME BD2 SUBUNIT II"/>
    <property type="match status" value="1"/>
</dbReference>
<keyword evidence="6 12" id="KW-0812">Transmembrane</keyword>
<evidence type="ECO:0000256" key="2">
    <source>
        <dbReference type="ARBA" id="ARBA00007543"/>
    </source>
</evidence>
<keyword evidence="9 12" id="KW-1133">Transmembrane helix</keyword>
<dbReference type="Pfam" id="PF02322">
    <property type="entry name" value="Cyt_bd_oxida_II"/>
    <property type="match status" value="1"/>
</dbReference>
<feature type="transmembrane region" description="Helical" evidence="12">
    <location>
        <begin position="12"/>
        <end position="31"/>
    </location>
</feature>
<keyword evidence="5" id="KW-0349">Heme</keyword>
<feature type="transmembrane region" description="Helical" evidence="12">
    <location>
        <begin position="250"/>
        <end position="271"/>
    </location>
</feature>
<feature type="transmembrane region" description="Helical" evidence="12">
    <location>
        <begin position="84"/>
        <end position="108"/>
    </location>
</feature>
<keyword evidence="7" id="KW-0479">Metal-binding</keyword>
<keyword evidence="11 12" id="KW-0472">Membrane</keyword>
<keyword evidence="3" id="KW-0813">Transport</keyword>
<proteinExistence type="inferred from homology"/>
<gene>
    <name evidence="13" type="primary">cydB</name>
    <name evidence="13" type="ORF">EYH37_04880</name>
</gene>
<evidence type="ECO:0000256" key="9">
    <source>
        <dbReference type="ARBA" id="ARBA00022989"/>
    </source>
</evidence>
<name>A0A9D1CGM5_AQUAO</name>
<feature type="transmembrane region" description="Helical" evidence="12">
    <location>
        <begin position="354"/>
        <end position="378"/>
    </location>
</feature>
<keyword evidence="8" id="KW-0249">Electron transport</keyword>
<organism evidence="13 14">
    <name type="scientific">Aquifex aeolicus</name>
    <dbReference type="NCBI Taxonomy" id="63363"/>
    <lineage>
        <taxon>Bacteria</taxon>
        <taxon>Pseudomonadati</taxon>
        <taxon>Aquificota</taxon>
        <taxon>Aquificia</taxon>
        <taxon>Aquificales</taxon>
        <taxon>Aquificaceae</taxon>
        <taxon>Aquifex</taxon>
    </lineage>
</organism>
<keyword evidence="10" id="KW-0408">Iron</keyword>
<dbReference type="NCBIfam" id="TIGR00203">
    <property type="entry name" value="cydB"/>
    <property type="match status" value="1"/>
</dbReference>
<feature type="transmembrane region" description="Helical" evidence="12">
    <location>
        <begin position="129"/>
        <end position="154"/>
    </location>
</feature>
<sequence>MDMGFSPLWWDVLVPLWFVLVALIWVMYILTDGFDLGVGILIPFMGDDDVSRRIAINSIGPIWDGNEVWFITAGGAAYAAFPEIYAAIFGGLYLALMIILFALIFRAVGFEYRSKRPSQTWRTFWDWAISISSGVVALVLGVALGNVIVGLPFVKSTFIDPQTMRVMDSVVNPNALKGFVYGVIDQNHQFHPYPAIIGFLQLLNPFFPNLAAGVFKLLVGITALLFVILHGAGWLMVKTIGEHFERAKGFVLKLWPITAGLWVITTLWGFFSIGFTHKFNITNEKVVEQVQNIDFYGWKAILDGVFTYHDNFLFQAPAFVSIVGWVLLGLGLLGVIGIFIFAKNGNAWGTFLSSTLAIIGILFAVATALFPFTVPSIYGLEHSMTVWNTAASENTLKVMTLAAVIAVPIVLAYTAYIYKVFLFKLSPEQLKEAAKKGQYNY</sequence>
<dbReference type="GO" id="GO:0009055">
    <property type="term" value="F:electron transfer activity"/>
    <property type="evidence" value="ECO:0007669"/>
    <property type="project" value="TreeGrafter"/>
</dbReference>
<comment type="similarity">
    <text evidence="2">Belongs to the cytochrome ubiquinol oxidase subunit 2 family.</text>
</comment>
<evidence type="ECO:0000256" key="8">
    <source>
        <dbReference type="ARBA" id="ARBA00022982"/>
    </source>
</evidence>